<proteinExistence type="predicted"/>
<evidence type="ECO:0008006" key="4">
    <source>
        <dbReference type="Google" id="ProtNLM"/>
    </source>
</evidence>
<dbReference type="EnsemblMetazoa" id="AFAF001256-RA">
    <property type="protein sequence ID" value="AFAF001256-PA"/>
    <property type="gene ID" value="AFAF001256"/>
</dbReference>
<sequence length="183" mass="20799">MRLFIHRSFAFLLLLLVVVVTSVAAGSYHRNHPTQTTSIVQSSRRASELVPYFGGGRFLFPIEISIPDLVNGVLSTFRYLWVRFQWLFGISDTTIVGAKDPPVLMQLVTPSPALKAVPLAPEAVFCTPIKTVSVEVDDPVRHPYMHKTKRRKKRRRRRPTALEKTETEAIDWDMVALEAWSLL</sequence>
<dbReference type="AlphaFoldDB" id="A0A182Q1J5"/>
<keyword evidence="1" id="KW-0732">Signal</keyword>
<feature type="chain" id="PRO_5008132136" description="Secreted protein" evidence="1">
    <location>
        <begin position="26"/>
        <end position="183"/>
    </location>
</feature>
<dbReference type="VEuPathDB" id="VectorBase:AFAF001256"/>
<dbReference type="Proteomes" id="UP000075886">
    <property type="component" value="Unassembled WGS sequence"/>
</dbReference>
<name>A0A182Q1J5_9DIPT</name>
<feature type="signal peptide" evidence="1">
    <location>
        <begin position="1"/>
        <end position="25"/>
    </location>
</feature>
<accession>A0A182Q1J5</accession>
<evidence type="ECO:0000256" key="1">
    <source>
        <dbReference type="SAM" id="SignalP"/>
    </source>
</evidence>
<protein>
    <recommendedName>
        <fullName evidence="4">Secreted protein</fullName>
    </recommendedName>
</protein>
<keyword evidence="3" id="KW-1185">Reference proteome</keyword>
<reference evidence="3" key="1">
    <citation type="submission" date="2014-01" db="EMBL/GenBank/DDBJ databases">
        <title>The Genome Sequence of Anopheles farauti FAR1 (V2).</title>
        <authorList>
            <consortium name="The Broad Institute Genomics Platform"/>
            <person name="Neafsey D.E."/>
            <person name="Besansky N."/>
            <person name="Howell P."/>
            <person name="Walton C."/>
            <person name="Young S.K."/>
            <person name="Zeng Q."/>
            <person name="Gargeya S."/>
            <person name="Fitzgerald M."/>
            <person name="Haas B."/>
            <person name="Abouelleil A."/>
            <person name="Allen A.W."/>
            <person name="Alvarado L."/>
            <person name="Arachchi H.M."/>
            <person name="Berlin A.M."/>
            <person name="Chapman S.B."/>
            <person name="Gainer-Dewar J."/>
            <person name="Goldberg J."/>
            <person name="Griggs A."/>
            <person name="Gujja S."/>
            <person name="Hansen M."/>
            <person name="Howarth C."/>
            <person name="Imamovic A."/>
            <person name="Ireland A."/>
            <person name="Larimer J."/>
            <person name="McCowan C."/>
            <person name="Murphy C."/>
            <person name="Pearson M."/>
            <person name="Poon T.W."/>
            <person name="Priest M."/>
            <person name="Roberts A."/>
            <person name="Saif S."/>
            <person name="Shea T."/>
            <person name="Sisk P."/>
            <person name="Sykes S."/>
            <person name="Wortman J."/>
            <person name="Nusbaum C."/>
            <person name="Birren B."/>
        </authorList>
    </citation>
    <scope>NUCLEOTIDE SEQUENCE [LARGE SCALE GENOMIC DNA]</scope>
    <source>
        <strain evidence="3">FAR1</strain>
    </source>
</reference>
<organism evidence="2 3">
    <name type="scientific">Anopheles farauti</name>
    <dbReference type="NCBI Taxonomy" id="69004"/>
    <lineage>
        <taxon>Eukaryota</taxon>
        <taxon>Metazoa</taxon>
        <taxon>Ecdysozoa</taxon>
        <taxon>Arthropoda</taxon>
        <taxon>Hexapoda</taxon>
        <taxon>Insecta</taxon>
        <taxon>Pterygota</taxon>
        <taxon>Neoptera</taxon>
        <taxon>Endopterygota</taxon>
        <taxon>Diptera</taxon>
        <taxon>Nematocera</taxon>
        <taxon>Culicoidea</taxon>
        <taxon>Culicidae</taxon>
        <taxon>Anophelinae</taxon>
        <taxon>Anopheles</taxon>
    </lineage>
</organism>
<reference evidence="2" key="2">
    <citation type="submission" date="2020-05" db="UniProtKB">
        <authorList>
            <consortium name="EnsemblMetazoa"/>
        </authorList>
    </citation>
    <scope>IDENTIFICATION</scope>
    <source>
        <strain evidence="2">FAR1</strain>
    </source>
</reference>
<dbReference type="EMBL" id="AXCN02000461">
    <property type="status" value="NOT_ANNOTATED_CDS"/>
    <property type="molecule type" value="Genomic_DNA"/>
</dbReference>
<evidence type="ECO:0000313" key="3">
    <source>
        <dbReference type="Proteomes" id="UP000075886"/>
    </source>
</evidence>
<evidence type="ECO:0000313" key="2">
    <source>
        <dbReference type="EnsemblMetazoa" id="AFAF001256-PA"/>
    </source>
</evidence>